<comment type="similarity">
    <text evidence="1">Belongs to the 3-beta-HSD family.</text>
</comment>
<name>A0AAN9UU75_9PEZI</name>
<feature type="domain" description="Ketoreductase" evidence="4">
    <location>
        <begin position="78"/>
        <end position="292"/>
    </location>
</feature>
<dbReference type="Gene3D" id="3.40.50.720">
    <property type="entry name" value="NAD(P)-binding Rossmann-like Domain"/>
    <property type="match status" value="1"/>
</dbReference>
<evidence type="ECO:0000256" key="1">
    <source>
        <dbReference type="ARBA" id="ARBA00009219"/>
    </source>
</evidence>
<feature type="transmembrane region" description="Helical" evidence="3">
    <location>
        <begin position="9"/>
        <end position="28"/>
    </location>
</feature>
<dbReference type="GO" id="GO:0016616">
    <property type="term" value="F:oxidoreductase activity, acting on the CH-OH group of donors, NAD or NADP as acceptor"/>
    <property type="evidence" value="ECO:0007669"/>
    <property type="project" value="InterPro"/>
</dbReference>
<protein>
    <recommendedName>
        <fullName evidence="4">Ketoreductase domain-containing protein</fullName>
    </recommendedName>
</protein>
<proteinExistence type="inferred from homology"/>
<evidence type="ECO:0000313" key="5">
    <source>
        <dbReference type="EMBL" id="KAK7753292.1"/>
    </source>
</evidence>
<dbReference type="PANTHER" id="PTHR43245">
    <property type="entry name" value="BIFUNCTIONAL POLYMYXIN RESISTANCE PROTEIN ARNA"/>
    <property type="match status" value="1"/>
</dbReference>
<evidence type="ECO:0000313" key="6">
    <source>
        <dbReference type="Proteomes" id="UP001320420"/>
    </source>
</evidence>
<keyword evidence="2" id="KW-0560">Oxidoreductase</keyword>
<keyword evidence="3" id="KW-0472">Membrane</keyword>
<dbReference type="Pfam" id="PF01073">
    <property type="entry name" value="3Beta_HSD"/>
    <property type="match status" value="2"/>
</dbReference>
<keyword evidence="3" id="KW-1133">Transmembrane helix</keyword>
<dbReference type="Proteomes" id="UP001320420">
    <property type="component" value="Unassembled WGS sequence"/>
</dbReference>
<evidence type="ECO:0000256" key="2">
    <source>
        <dbReference type="ARBA" id="ARBA00023002"/>
    </source>
</evidence>
<gene>
    <name evidence="5" type="ORF">SLS62_004811</name>
</gene>
<keyword evidence="6" id="KW-1185">Reference proteome</keyword>
<comment type="caution">
    <text evidence="5">The sequence shown here is derived from an EMBL/GenBank/DDBJ whole genome shotgun (WGS) entry which is preliminary data.</text>
</comment>
<sequence length="499" mass="54152">MDFALPGQTMLLSMVGVLAALVGIAWVWKLNSAMKTTPPDILKISPKRWTDQEITDTYRRIEARSIDWKQHLPPKLDRRYVITGGCGGVGGQMVIHLLERGQPPESIRIVDFRAPSRPDMLKGGPVSRVDFAQADITSVAAAEQAFAKPWPASVAHLPLTVFHTVALISPGQRSLWTYDKLERVNVGGTRNVLEAAERAGASVFITTSSASIALRPVEFWGGSPFGPWRGWWPKYFSQAIDESDFDRPLRPHAQFWSNYAHTKAVAERLVCGANRPGFRTGSVRPANGIYGSSQGDVVVGLALRAGSFPSWMPSVLQNFVHGGHVSLGHLLFEAALLRSEGAMPRCAGRPFVVTDAGPPPLFRDFYRLLELTVRAPPIHVTYLQPGIMLVLAHVVELFDIASSMPVLRWVVPKPRGDLAMLQPAVFTAGSHTPASDAAAQKSVDEGGLGYRPVCTTIEGMCQQVAEWNREHAAAAAKPQSAGETLVNDIKNVGAAPAAV</sequence>
<organism evidence="5 6">
    <name type="scientific">Diatrype stigma</name>
    <dbReference type="NCBI Taxonomy" id="117547"/>
    <lineage>
        <taxon>Eukaryota</taxon>
        <taxon>Fungi</taxon>
        <taxon>Dikarya</taxon>
        <taxon>Ascomycota</taxon>
        <taxon>Pezizomycotina</taxon>
        <taxon>Sordariomycetes</taxon>
        <taxon>Xylariomycetidae</taxon>
        <taxon>Xylariales</taxon>
        <taxon>Diatrypaceae</taxon>
        <taxon>Diatrype</taxon>
    </lineage>
</organism>
<dbReference type="SMART" id="SM00822">
    <property type="entry name" value="PKS_KR"/>
    <property type="match status" value="1"/>
</dbReference>
<dbReference type="InterPro" id="IPR057326">
    <property type="entry name" value="KR_dom"/>
</dbReference>
<evidence type="ECO:0000256" key="3">
    <source>
        <dbReference type="SAM" id="Phobius"/>
    </source>
</evidence>
<dbReference type="GO" id="GO:0006694">
    <property type="term" value="P:steroid biosynthetic process"/>
    <property type="evidence" value="ECO:0007669"/>
    <property type="project" value="InterPro"/>
</dbReference>
<evidence type="ECO:0000259" key="4">
    <source>
        <dbReference type="SMART" id="SM00822"/>
    </source>
</evidence>
<dbReference type="PANTHER" id="PTHR43245:SF51">
    <property type="entry name" value="SHORT CHAIN DEHYDROGENASE_REDUCTASE FAMILY 42E, MEMBER 2"/>
    <property type="match status" value="1"/>
</dbReference>
<dbReference type="InterPro" id="IPR036291">
    <property type="entry name" value="NAD(P)-bd_dom_sf"/>
</dbReference>
<dbReference type="InterPro" id="IPR050177">
    <property type="entry name" value="Lipid_A_modif_metabolic_enz"/>
</dbReference>
<dbReference type="AlphaFoldDB" id="A0AAN9UU75"/>
<accession>A0AAN9UU75</accession>
<dbReference type="SUPFAM" id="SSF51735">
    <property type="entry name" value="NAD(P)-binding Rossmann-fold domains"/>
    <property type="match status" value="1"/>
</dbReference>
<keyword evidence="3" id="KW-0812">Transmembrane</keyword>
<dbReference type="InterPro" id="IPR002225">
    <property type="entry name" value="3Beta_OHSteriod_DH/Estase"/>
</dbReference>
<reference evidence="5 6" key="1">
    <citation type="submission" date="2024-02" db="EMBL/GenBank/DDBJ databases">
        <title>De novo assembly and annotation of 12 fungi associated with fruit tree decline syndrome in Ontario, Canada.</title>
        <authorList>
            <person name="Sulman M."/>
            <person name="Ellouze W."/>
            <person name="Ilyukhin E."/>
        </authorList>
    </citation>
    <scope>NUCLEOTIDE SEQUENCE [LARGE SCALE GENOMIC DNA]</scope>
    <source>
        <strain evidence="5 6">M11/M66-122</strain>
    </source>
</reference>
<dbReference type="EMBL" id="JAKJXP020000030">
    <property type="protein sequence ID" value="KAK7753292.1"/>
    <property type="molecule type" value="Genomic_DNA"/>
</dbReference>